<evidence type="ECO:0000313" key="2">
    <source>
        <dbReference type="EMBL" id="TWU45659.1"/>
    </source>
</evidence>
<keyword evidence="3" id="KW-1185">Reference proteome</keyword>
<dbReference type="InterPro" id="IPR005534">
    <property type="entry name" value="Curli_assmbl/transp-comp_CsgG"/>
</dbReference>
<dbReference type="GO" id="GO:0030288">
    <property type="term" value="C:outer membrane-bounded periplasmic space"/>
    <property type="evidence" value="ECO:0007669"/>
    <property type="project" value="InterPro"/>
</dbReference>
<dbReference type="AlphaFoldDB" id="A0A5C6EEK4"/>
<dbReference type="OrthoDB" id="278331at2"/>
<feature type="chain" id="PRO_5022682170" evidence="1">
    <location>
        <begin position="31"/>
        <end position="339"/>
    </location>
</feature>
<protein>
    <submittedName>
        <fullName evidence="2">Curli production assembly/transport component CsgG</fullName>
    </submittedName>
</protein>
<dbReference type="EMBL" id="SJPY01000001">
    <property type="protein sequence ID" value="TWU45659.1"/>
    <property type="molecule type" value="Genomic_DNA"/>
</dbReference>
<organism evidence="2 3">
    <name type="scientific">Novipirellula aureliae</name>
    <dbReference type="NCBI Taxonomy" id="2527966"/>
    <lineage>
        <taxon>Bacteria</taxon>
        <taxon>Pseudomonadati</taxon>
        <taxon>Planctomycetota</taxon>
        <taxon>Planctomycetia</taxon>
        <taxon>Pirellulales</taxon>
        <taxon>Pirellulaceae</taxon>
        <taxon>Novipirellula</taxon>
    </lineage>
</organism>
<dbReference type="Pfam" id="PF03783">
    <property type="entry name" value="CsgG"/>
    <property type="match status" value="1"/>
</dbReference>
<evidence type="ECO:0000313" key="3">
    <source>
        <dbReference type="Proteomes" id="UP000315471"/>
    </source>
</evidence>
<sequence length="339" mass="36190" precursor="true">MISRKSIVKSIWTRGLLGLFSLVCLLPATAQDKPAKKAATPIYPVAVFPFQERGREVSEVGKQVTDLLFANLVVNPELYLVEREDLAKILQEQELSVSGVVNPASANKVGQLTGAKILVTGSVLEVNGKLYLVAKVIGTETSRVLGASVKGNVGDDLDRLAEQLGAEVGKTIVDRASDLVAQTVSREDRVAALKKAMGGAKLPSVFIRIDERHVGQSTIDPAAETEIAWFCRELGFDVIDSDRGSKADADVLIVGEGVSEFAASNGNLKSVKSRLEVKALDRETGAVIAIDRDVAIAIDLTEQIAGKAALQDAAASIASRLLPKLASDKKDVPKQNRRK</sequence>
<accession>A0A5C6EEK4</accession>
<name>A0A5C6EEK4_9BACT</name>
<keyword evidence="1" id="KW-0732">Signal</keyword>
<reference evidence="2 3" key="1">
    <citation type="submission" date="2019-02" db="EMBL/GenBank/DDBJ databases">
        <title>Deep-cultivation of Planctomycetes and their phenomic and genomic characterization uncovers novel biology.</title>
        <authorList>
            <person name="Wiegand S."/>
            <person name="Jogler M."/>
            <person name="Boedeker C."/>
            <person name="Pinto D."/>
            <person name="Vollmers J."/>
            <person name="Rivas-Marin E."/>
            <person name="Kohn T."/>
            <person name="Peeters S.H."/>
            <person name="Heuer A."/>
            <person name="Rast P."/>
            <person name="Oberbeckmann S."/>
            <person name="Bunk B."/>
            <person name="Jeske O."/>
            <person name="Meyerdierks A."/>
            <person name="Storesund J.E."/>
            <person name="Kallscheuer N."/>
            <person name="Luecker S."/>
            <person name="Lage O.M."/>
            <person name="Pohl T."/>
            <person name="Merkel B.J."/>
            <person name="Hornburger P."/>
            <person name="Mueller R.-W."/>
            <person name="Bruemmer F."/>
            <person name="Labrenz M."/>
            <person name="Spormann A.M."/>
            <person name="Op Den Camp H."/>
            <person name="Overmann J."/>
            <person name="Amann R."/>
            <person name="Jetten M.S.M."/>
            <person name="Mascher T."/>
            <person name="Medema M.H."/>
            <person name="Devos D.P."/>
            <person name="Kaster A.-K."/>
            <person name="Ovreas L."/>
            <person name="Rohde M."/>
            <person name="Galperin M.Y."/>
            <person name="Jogler C."/>
        </authorList>
    </citation>
    <scope>NUCLEOTIDE SEQUENCE [LARGE SCALE GENOMIC DNA]</scope>
    <source>
        <strain evidence="2 3">Q31b</strain>
    </source>
</reference>
<dbReference type="RefSeq" id="WP_146598322.1">
    <property type="nucleotide sequence ID" value="NZ_SJPY01000001.1"/>
</dbReference>
<gene>
    <name evidence="2" type="ORF">Q31b_08350</name>
</gene>
<feature type="signal peptide" evidence="1">
    <location>
        <begin position="1"/>
        <end position="30"/>
    </location>
</feature>
<dbReference type="Gene3D" id="3.40.50.10610">
    <property type="entry name" value="ABC-type transport auxiliary lipoprotein component"/>
    <property type="match status" value="1"/>
</dbReference>
<evidence type="ECO:0000256" key="1">
    <source>
        <dbReference type="SAM" id="SignalP"/>
    </source>
</evidence>
<proteinExistence type="predicted"/>
<comment type="caution">
    <text evidence="2">The sequence shown here is derived from an EMBL/GenBank/DDBJ whole genome shotgun (WGS) entry which is preliminary data.</text>
</comment>
<dbReference type="Proteomes" id="UP000315471">
    <property type="component" value="Unassembled WGS sequence"/>
</dbReference>